<reference evidence="1 2" key="1">
    <citation type="submission" date="2018-04" db="EMBL/GenBank/DDBJ databases">
        <title>Pararhodobacter oceanense sp. nov., isolated from marine intertidal sediment.</title>
        <authorList>
            <person name="Wang X.-L."/>
            <person name="Du Z.-J."/>
        </authorList>
    </citation>
    <scope>NUCLEOTIDE SEQUENCE [LARGE SCALE GENOMIC DNA]</scope>
    <source>
        <strain evidence="1 2">AM505</strain>
    </source>
</reference>
<comment type="caution">
    <text evidence="1">The sequence shown here is derived from an EMBL/GenBank/DDBJ whole genome shotgun (WGS) entry which is preliminary data.</text>
</comment>
<dbReference type="Proteomes" id="UP000245911">
    <property type="component" value="Unassembled WGS sequence"/>
</dbReference>
<dbReference type="EMBL" id="QDKM01000003">
    <property type="protein sequence ID" value="PVH29337.1"/>
    <property type="molecule type" value="Genomic_DNA"/>
</dbReference>
<sequence length="59" mass="6244">MLGVINPVKLIAFAESFLKQKAVQDSLYPPDVMTCGAGKRPAITKHSDVSCEVGVIRGG</sequence>
<organism evidence="1 2">
    <name type="scientific">Pararhodobacter oceanensis</name>
    <dbReference type="NCBI Taxonomy" id="2172121"/>
    <lineage>
        <taxon>Bacteria</taxon>
        <taxon>Pseudomonadati</taxon>
        <taxon>Pseudomonadota</taxon>
        <taxon>Alphaproteobacteria</taxon>
        <taxon>Rhodobacterales</taxon>
        <taxon>Paracoccaceae</taxon>
        <taxon>Pararhodobacter</taxon>
    </lineage>
</organism>
<keyword evidence="2" id="KW-1185">Reference proteome</keyword>
<protein>
    <submittedName>
        <fullName evidence="1">Uncharacterized protein</fullName>
    </submittedName>
</protein>
<gene>
    <name evidence="1" type="ORF">DDE20_10055</name>
</gene>
<accession>A0A2T8HV63</accession>
<evidence type="ECO:0000313" key="2">
    <source>
        <dbReference type="Proteomes" id="UP000245911"/>
    </source>
</evidence>
<evidence type="ECO:0000313" key="1">
    <source>
        <dbReference type="EMBL" id="PVH29337.1"/>
    </source>
</evidence>
<proteinExistence type="predicted"/>
<dbReference type="AlphaFoldDB" id="A0A2T8HV63"/>
<name>A0A2T8HV63_9RHOB</name>